<proteinExistence type="predicted"/>
<evidence type="ECO:0000313" key="1">
    <source>
        <dbReference type="EMBL" id="ANM46478.1"/>
    </source>
</evidence>
<dbReference type="SUPFAM" id="SSF55681">
    <property type="entry name" value="Class II aaRS and biotin synthetases"/>
    <property type="match status" value="1"/>
</dbReference>
<dbReference type="RefSeq" id="YP_009280099.1">
    <property type="nucleotide sequence ID" value="NC_031020.1"/>
</dbReference>
<dbReference type="EMBL" id="KX078569">
    <property type="protein sequence ID" value="ANM46478.1"/>
    <property type="molecule type" value="Genomic_DNA"/>
</dbReference>
<dbReference type="OrthoDB" id="10999at10239"/>
<dbReference type="KEGG" id="vg:29059261"/>
<dbReference type="Gene3D" id="3.30.930.10">
    <property type="entry name" value="Bira Bifunctional Protein, Domain 2"/>
    <property type="match status" value="1"/>
</dbReference>
<organism evidence="1 2">
    <name type="scientific">Morganella phage vB_MmoM_MP1</name>
    <dbReference type="NCBI Taxonomy" id="1852628"/>
    <lineage>
        <taxon>Viruses</taxon>
        <taxon>Duplodnaviria</taxon>
        <taxon>Heunggongvirae</taxon>
        <taxon>Uroviricota</taxon>
        <taxon>Caudoviricetes</taxon>
        <taxon>Pantevenvirales</taxon>
        <taxon>Straboviridae</taxon>
        <taxon>Gualtarvirus</taxon>
        <taxon>Gualtarvirus mp1</taxon>
    </lineage>
</organism>
<keyword evidence="2" id="KW-1185">Reference proteome</keyword>
<dbReference type="Proteomes" id="UP000203816">
    <property type="component" value="Segment"/>
</dbReference>
<sequence length="185" mass="20658">MVTGDFSVINTNLIISALDYYKDNFKPLSVPTYIAEKHNRKTAGNRKLLKHGNLTYVGSAEQSFIQMYEEGLLKDGAYCAITPCHRDEVLDETHLELFLKLELIVIGKNETDYVLGEALRFFSQECGNSFMAIEPSGNRNDEMDIIINGIEVGSYGSDIMSDGKIYTYGTGLAEPRFSYAITKGN</sequence>
<protein>
    <submittedName>
        <fullName evidence="1">Uncharacterized protein</fullName>
    </submittedName>
</protein>
<dbReference type="GeneID" id="29059261"/>
<evidence type="ECO:0000313" key="2">
    <source>
        <dbReference type="Proteomes" id="UP000203816"/>
    </source>
</evidence>
<reference evidence="1 2" key="1">
    <citation type="submission" date="2016-04" db="EMBL/GenBank/DDBJ databases">
        <title>Comparative genomics of Morganella phages MP1 and MP2 define new clades among the T4 and T7-like Viruses.</title>
        <authorList>
            <person name="Pinto G."/>
            <person name="Oliveira A."/>
            <person name="Malgorzata L."/>
            <person name="Kropinski A."/>
            <person name="Azeredo J."/>
        </authorList>
    </citation>
    <scope>NUCLEOTIDE SEQUENCE [LARGE SCALE GENOMIC DNA]</scope>
</reference>
<name>A0A192YAE9_9CAUD</name>
<gene>
    <name evidence="1" type="ORF">MP1_gp0241</name>
</gene>
<accession>A0A192YAE9</accession>
<dbReference type="InterPro" id="IPR045864">
    <property type="entry name" value="aa-tRNA-synth_II/BPL/LPL"/>
</dbReference>